<dbReference type="AlphaFoldDB" id="A0A437LV47"/>
<keyword evidence="2" id="KW-1185">Reference proteome</keyword>
<protein>
    <submittedName>
        <fullName evidence="1">Uncharacterized protein</fullName>
    </submittedName>
</protein>
<evidence type="ECO:0000313" key="2">
    <source>
        <dbReference type="Proteomes" id="UP000282957"/>
    </source>
</evidence>
<comment type="caution">
    <text evidence="1">The sequence shown here is derived from an EMBL/GenBank/DDBJ whole genome shotgun (WGS) entry which is preliminary data.</text>
</comment>
<dbReference type="EMBL" id="SACL01000025">
    <property type="protein sequence ID" value="RVT89269.1"/>
    <property type="molecule type" value="Genomic_DNA"/>
</dbReference>
<name>A0A437LV47_9PROT</name>
<sequence>MDAFEATAGADNCVFNLGRCVQSACEAYRDAMTEQHVAEVEQARREAGRFADYMRIAAEEDDTPQTAAEWLAEFEEAQEFVEDMTQAAIRARGATP</sequence>
<organism evidence="1 2">
    <name type="scientific">Rhodovarius crocodyli</name>
    <dbReference type="NCBI Taxonomy" id="1979269"/>
    <lineage>
        <taxon>Bacteria</taxon>
        <taxon>Pseudomonadati</taxon>
        <taxon>Pseudomonadota</taxon>
        <taxon>Alphaproteobacteria</taxon>
        <taxon>Acetobacterales</taxon>
        <taxon>Roseomonadaceae</taxon>
        <taxon>Rhodovarius</taxon>
    </lineage>
</organism>
<accession>A0A437LV47</accession>
<dbReference type="Proteomes" id="UP000282957">
    <property type="component" value="Unassembled WGS sequence"/>
</dbReference>
<gene>
    <name evidence="1" type="ORF">EOD42_25555</name>
</gene>
<reference evidence="1 2" key="1">
    <citation type="submission" date="2019-01" db="EMBL/GenBank/DDBJ databases">
        <authorList>
            <person name="Chen W.-M."/>
        </authorList>
    </citation>
    <scope>NUCLEOTIDE SEQUENCE [LARGE SCALE GENOMIC DNA]</scope>
    <source>
        <strain evidence="1 2">CCP-6</strain>
    </source>
</reference>
<evidence type="ECO:0000313" key="1">
    <source>
        <dbReference type="EMBL" id="RVT89269.1"/>
    </source>
</evidence>
<proteinExistence type="predicted"/>